<dbReference type="InterPro" id="IPR045851">
    <property type="entry name" value="AMP-bd_C_sf"/>
</dbReference>
<evidence type="ECO:0000256" key="2">
    <source>
        <dbReference type="ARBA" id="ARBA00022450"/>
    </source>
</evidence>
<proteinExistence type="predicted"/>
<keyword evidence="5" id="KW-0045">Antibiotic biosynthesis</keyword>
<dbReference type="RefSeq" id="WP_083414860.1">
    <property type="nucleotide sequence ID" value="NZ_CP017839.1"/>
</dbReference>
<dbReference type="InterPro" id="IPR000873">
    <property type="entry name" value="AMP-dep_synth/lig_dom"/>
</dbReference>
<accession>A0ABC8AQG0</accession>
<dbReference type="Gene3D" id="3.30.559.30">
    <property type="entry name" value="Nonribosomal peptide synthetase, condensation domain"/>
    <property type="match status" value="2"/>
</dbReference>
<dbReference type="InterPro" id="IPR010071">
    <property type="entry name" value="AA_adenyl_dom"/>
</dbReference>
<dbReference type="InterPro" id="IPR010060">
    <property type="entry name" value="NRPS_synth"/>
</dbReference>
<keyword evidence="4" id="KW-0677">Repeat</keyword>
<gene>
    <name evidence="7" type="ORF">NS506_02376</name>
</gene>
<dbReference type="SUPFAM" id="SSF56801">
    <property type="entry name" value="Acetyl-CoA synthetase-like"/>
    <property type="match status" value="1"/>
</dbReference>
<dbReference type="SMART" id="SM00823">
    <property type="entry name" value="PKS_PP"/>
    <property type="match status" value="1"/>
</dbReference>
<dbReference type="NCBIfam" id="TIGR01720">
    <property type="entry name" value="NRPS-para261"/>
    <property type="match status" value="1"/>
</dbReference>
<evidence type="ECO:0000313" key="7">
    <source>
        <dbReference type="EMBL" id="APA96442.1"/>
    </source>
</evidence>
<keyword evidence="7" id="KW-0548">Nucleotidyltransferase</keyword>
<dbReference type="EMBL" id="CP017839">
    <property type="protein sequence ID" value="APA96442.1"/>
    <property type="molecule type" value="Genomic_DNA"/>
</dbReference>
<dbReference type="PANTHER" id="PTHR45527:SF1">
    <property type="entry name" value="FATTY ACID SYNTHASE"/>
    <property type="match status" value="1"/>
</dbReference>
<dbReference type="InterPro" id="IPR029058">
    <property type="entry name" value="AB_hydrolase_fold"/>
</dbReference>
<dbReference type="Gene3D" id="3.40.50.1820">
    <property type="entry name" value="alpha/beta hydrolase"/>
    <property type="match status" value="1"/>
</dbReference>
<dbReference type="Gene3D" id="2.30.38.10">
    <property type="entry name" value="Luciferase, Domain 3"/>
    <property type="match status" value="1"/>
</dbReference>
<dbReference type="KEGG" id="nsr:NS506_02376"/>
<dbReference type="EC" id="2.7.7.-" evidence="7"/>
<dbReference type="PROSITE" id="PS50075">
    <property type="entry name" value="CARRIER"/>
    <property type="match status" value="1"/>
</dbReference>
<dbReference type="Pfam" id="PF00501">
    <property type="entry name" value="AMP-binding"/>
    <property type="match status" value="1"/>
</dbReference>
<evidence type="ECO:0000313" key="8">
    <source>
        <dbReference type="Proteomes" id="UP000180166"/>
    </source>
</evidence>
<dbReference type="InterPro" id="IPR013217">
    <property type="entry name" value="Methyltransf_12"/>
</dbReference>
<dbReference type="PANTHER" id="PTHR45527">
    <property type="entry name" value="NONRIBOSOMAL PEPTIDE SYNTHETASE"/>
    <property type="match status" value="1"/>
</dbReference>
<dbReference type="PROSITE" id="PS00455">
    <property type="entry name" value="AMP_BINDING"/>
    <property type="match status" value="1"/>
</dbReference>
<keyword evidence="7" id="KW-0808">Transferase</keyword>
<dbReference type="CDD" id="cd02440">
    <property type="entry name" value="AdoMet_MTases"/>
    <property type="match status" value="1"/>
</dbReference>
<feature type="domain" description="Carrier" evidence="6">
    <location>
        <begin position="1378"/>
        <end position="1452"/>
    </location>
</feature>
<dbReference type="Gene3D" id="3.40.50.980">
    <property type="match status" value="2"/>
</dbReference>
<dbReference type="InterPro" id="IPR001242">
    <property type="entry name" value="Condensation_dom"/>
</dbReference>
<dbReference type="InterPro" id="IPR023213">
    <property type="entry name" value="CAT-like_dom_sf"/>
</dbReference>
<evidence type="ECO:0000256" key="1">
    <source>
        <dbReference type="ARBA" id="ARBA00001957"/>
    </source>
</evidence>
<keyword evidence="3" id="KW-0597">Phosphoprotein</keyword>
<dbReference type="FunFam" id="1.10.1200.10:FF:000005">
    <property type="entry name" value="Nonribosomal peptide synthetase 1"/>
    <property type="match status" value="1"/>
</dbReference>
<dbReference type="GO" id="GO:0008610">
    <property type="term" value="P:lipid biosynthetic process"/>
    <property type="evidence" value="ECO:0007669"/>
    <property type="project" value="UniProtKB-ARBA"/>
</dbReference>
<reference evidence="7 8" key="1">
    <citation type="submission" date="2016-10" db="EMBL/GenBank/DDBJ databases">
        <title>Genome sequence of Nocardia seriolae strain EM150506, isolated from Anguila japonica.</title>
        <authorList>
            <person name="Han H.-J."/>
        </authorList>
    </citation>
    <scope>NUCLEOTIDE SEQUENCE [LARGE SCALE GENOMIC DNA]</scope>
    <source>
        <strain evidence="7 8">EM150506</strain>
    </source>
</reference>
<dbReference type="Proteomes" id="UP000180166">
    <property type="component" value="Chromosome"/>
</dbReference>
<dbReference type="Pfam" id="PF00550">
    <property type="entry name" value="PP-binding"/>
    <property type="match status" value="1"/>
</dbReference>
<dbReference type="SUPFAM" id="SSF52777">
    <property type="entry name" value="CoA-dependent acyltransferases"/>
    <property type="match status" value="4"/>
</dbReference>
<name>A0ABC8AQG0_9NOCA</name>
<dbReference type="InterPro" id="IPR009081">
    <property type="entry name" value="PP-bd_ACP"/>
</dbReference>
<dbReference type="SUPFAM" id="SSF47336">
    <property type="entry name" value="ACP-like"/>
    <property type="match status" value="1"/>
</dbReference>
<evidence type="ECO:0000259" key="6">
    <source>
        <dbReference type="PROSITE" id="PS50075"/>
    </source>
</evidence>
<dbReference type="SUPFAM" id="SSF53335">
    <property type="entry name" value="S-adenosyl-L-methionine-dependent methyltransferases"/>
    <property type="match status" value="1"/>
</dbReference>
<dbReference type="PROSITE" id="PS00012">
    <property type="entry name" value="PHOSPHOPANTETHEINE"/>
    <property type="match status" value="1"/>
</dbReference>
<dbReference type="InterPro" id="IPR020845">
    <property type="entry name" value="AMP-binding_CS"/>
</dbReference>
<dbReference type="FunFam" id="2.30.38.10:FF:000001">
    <property type="entry name" value="Non-ribosomal peptide synthetase PvdI"/>
    <property type="match status" value="1"/>
</dbReference>
<evidence type="ECO:0000256" key="4">
    <source>
        <dbReference type="ARBA" id="ARBA00022737"/>
    </source>
</evidence>
<dbReference type="InterPro" id="IPR036736">
    <property type="entry name" value="ACP-like_sf"/>
</dbReference>
<keyword evidence="2" id="KW-0596">Phosphopantetheine</keyword>
<dbReference type="Pfam" id="PF00668">
    <property type="entry name" value="Condensation"/>
    <property type="match status" value="2"/>
</dbReference>
<dbReference type="FunFam" id="3.40.50.12780:FF:000012">
    <property type="entry name" value="Non-ribosomal peptide synthetase"/>
    <property type="match status" value="1"/>
</dbReference>
<dbReference type="NCBIfam" id="TIGR01733">
    <property type="entry name" value="AA-adenyl-dom"/>
    <property type="match status" value="1"/>
</dbReference>
<evidence type="ECO:0000256" key="5">
    <source>
        <dbReference type="ARBA" id="ARBA00023194"/>
    </source>
</evidence>
<dbReference type="GO" id="GO:0017000">
    <property type="term" value="P:antibiotic biosynthetic process"/>
    <property type="evidence" value="ECO:0007669"/>
    <property type="project" value="UniProtKB-KW"/>
</dbReference>
<dbReference type="InterPro" id="IPR006162">
    <property type="entry name" value="Ppantetheine_attach_site"/>
</dbReference>
<dbReference type="Gene3D" id="3.30.559.10">
    <property type="entry name" value="Chloramphenicol acetyltransferase-like domain"/>
    <property type="match status" value="2"/>
</dbReference>
<dbReference type="GO" id="GO:0009403">
    <property type="term" value="P:toxin biosynthetic process"/>
    <property type="evidence" value="ECO:0007669"/>
    <property type="project" value="UniProtKB-ARBA"/>
</dbReference>
<dbReference type="Pfam" id="PF08242">
    <property type="entry name" value="Methyltransf_12"/>
    <property type="match status" value="1"/>
</dbReference>
<dbReference type="InterPro" id="IPR029063">
    <property type="entry name" value="SAM-dependent_MTases_sf"/>
</dbReference>
<dbReference type="Gene3D" id="3.30.300.30">
    <property type="match status" value="2"/>
</dbReference>
<organism evidence="7 8">
    <name type="scientific">Nocardia seriolae</name>
    <dbReference type="NCBI Taxonomy" id="37332"/>
    <lineage>
        <taxon>Bacteria</taxon>
        <taxon>Bacillati</taxon>
        <taxon>Actinomycetota</taxon>
        <taxon>Actinomycetes</taxon>
        <taxon>Mycobacteriales</taxon>
        <taxon>Nocardiaceae</taxon>
        <taxon>Nocardia</taxon>
    </lineage>
</organism>
<dbReference type="Gene3D" id="3.40.50.150">
    <property type="entry name" value="Vaccinia Virus protein VP39"/>
    <property type="match status" value="1"/>
</dbReference>
<dbReference type="InterPro" id="IPR020806">
    <property type="entry name" value="PKS_PP-bd"/>
</dbReference>
<sequence>MTEIDRQPCREDEFELTRAQMEQWMALDPVDGSAGNVAHCVELTGPIDFALLGQACVREFGDCGAGTIRFGVRDGVPYQWLSDSAGPPLQPVDLTGAPDPVAAAYRWMRADYTKPLAMNGNPLSFQALLTVGPDHHFWYVRSHHAVLDGYGGFAVTLRIAARYSALAQGQEPPPYGGLSMRELVALERDYLISSDHAADRGFWNGRIAGLGAAVPAGSEDGEASEHVASGRLPAELSDRLDGIAAAAGTSIVRVLVAAMCGFESAMTGQERGVIALAVSGRRTTELKMSAGMLSNAVPIGLDCGYPATRDVLVRSAAVEVATALTHSRYRYEDMRRDAGVAGEGRRAFGPTVNFLFFDTTISLGSTVGKHRVLTSGNTEVLHYDIYRTGVNSPISINLIGNTACHSPGEVEELLGRFLNYLGEFLTVPGDTPLGRIGSIDDIESTRILRWGDGGELDTAYGMDTLATLFAERVRTSPDAVMVRWAGESWTYRDFAGRVNRLARYLIASGVGPETVVAVAIPRSIDMLIATYAVLIAGGAYLPMDCGHPADRLTHMAETAGPHCILSISGGGSQASAAGAKVVHTDRLELSMFSGDPVGDADRIRPLRPEHLAYVLFTSGSTGRPKGVMVDHAAITAHLAWMQSAYELGPHDVVLHKTPTTFDVSVWELLWPMLSGARMVIAAPDRHTETGYLSTLIAEEQVTTAHFVPSVLSMFAAETDMSACSSLQRILSSGESLPAGLAAGVRAAGIEVHNLYGPTETAIDVTAHRAAAADLVSVPIGKPVTGTRVYVLDAWLRAVPVGTPGELYVAGVQLARGYAGRAGLTADRFVACPFEAGGRMYRTGDLVRWNADGALEYLGRTDFQVKVHGVRIEPGEVEAALLAHEAVERAVVVVQHDDRTKDPRLIGYVLAADDFGPACEQSAVGQWRAVYDELYSAAPQQDANIEEIGFGDDFAGWISTYTGQPIPLDHMREWRDTTVDRIRALGPRRVLEIGVGSGLILSRLAPGCVEYRGSDLSAATIERLRRQLNRQGGEWVRDVSLSVRGADDFSGYPDGYFDTVVLNSVVQYFPSAGYLRRVIAGALRVVAPGGAVFIGDVRHLGYLDELETGVRLARATDSDIGASRGRVRQGPADQHELLLAPEFFLRIADEQSEPVRHEILLKRGISINELTRYRYDVVLHRNPENAVTVGDSLLVEYRCADDIRTLLGRGVECVRVLDIPHEGLIGEVRAVTASAGAGAARADRCGNPEYRLADGRRPSGGLLPDDLYSLAADRGYSATVTWSMRSGHMEAVFAAENGSGDRRIVGGYAPEWCDTAATANRPMAGALAENVREFAATRLPGYMMPSLVMVLDEWPLNASGKLDRAALPASAVELADYRAPTDAVEESLCRIFAEVLGAERVGLDDDFFALGGDSILSARVVARARSGGIALTPRDVLDHRTVARLALRAATGIEVSSPAEIPGGDIGEMVLPPVAQWLMGLGGAVDRFHLSMLIRLPEQITREQLVSTLAAVVDRHALLRARLCRTEIGGDAEWRLVARAAGSIDVPALLRRVPVDSDTGIPADVWEAAVSELDPRSGTVLRAIWLDRGPDCAGRLLLVVHHLVFDGVSSRIVVEDLATAWQRVTAGQPAALEPTGTSMRTWMHTLHEEAVARTPELELWRSMIDGADCLPGVRALDPTVDVTSTIERIQAGLDPDTTSAILGPVPHALHAQVDEVLMAALGVAVAQWQHGRGGAVSSVLLRLIGHGREDLAGADLSQTVGWFNSMYPLRIDLSGLDLGATAVGGPELETVVAAVRDTVRTIPDKGIGYGLLRYLNSDAAQRLPGPMPGRICFNYLGQVQTGADTAGAWTPIVEGLYESMPDPRLPAAAALDITVVVIDGRMIGDFGFPGTLLRPEEIRELGELWTAALTALASRCP</sequence>
<comment type="cofactor">
    <cofactor evidence="1">
        <name>pantetheine 4'-phosphate</name>
        <dbReference type="ChEBI" id="CHEBI:47942"/>
    </cofactor>
</comment>
<evidence type="ECO:0000256" key="3">
    <source>
        <dbReference type="ARBA" id="ARBA00022553"/>
    </source>
</evidence>
<protein>
    <submittedName>
        <fullName evidence="7">Dimodular nonribosomal peptide synthase</fullName>
        <ecNumber evidence="7">2.7.7.-</ecNumber>
    </submittedName>
</protein>
<dbReference type="GO" id="GO:0016779">
    <property type="term" value="F:nucleotidyltransferase activity"/>
    <property type="evidence" value="ECO:0007669"/>
    <property type="project" value="UniProtKB-KW"/>
</dbReference>